<name>A0A238JLU9_9RHOB</name>
<accession>A0A238JLU9</accession>
<sequence>MKRLVASFALLAVLAASAAQAAPSSSPFPRLRPTAMPRLLPVFGPSPETMRPRARPGTRTAPIVVASVGSASFTAARSLRPKARPSYVRKVAAVQSQPKVTTTGKSGSICGVKSIRGVKAAPIPGRLKGCGVKKPVKVSSVGGVALSRPSVMNCETAKALNSWVKNGVKPSVGRLGGGLKSINVIADYSCRTRNNQPGAKISEHGRGKAVDVSGITLNNGKTITVLKGWGKTADGKILRRMHKSACGPFGTVLGPNSDKYHKDHFHLDTASYRSGSYCR</sequence>
<gene>
    <name evidence="4" type="ORF">COL8621_00542</name>
</gene>
<feature type="chain" id="PRO_5012014458" description="Extensin-like C-terminal domain-containing protein" evidence="2">
    <location>
        <begin position="22"/>
        <end position="279"/>
    </location>
</feature>
<keyword evidence="5" id="KW-1185">Reference proteome</keyword>
<evidence type="ECO:0000256" key="1">
    <source>
        <dbReference type="SAM" id="MobiDB-lite"/>
    </source>
</evidence>
<evidence type="ECO:0000313" key="4">
    <source>
        <dbReference type="EMBL" id="SMX31621.1"/>
    </source>
</evidence>
<keyword evidence="2" id="KW-0732">Signal</keyword>
<organism evidence="4 5">
    <name type="scientific">Actibacterium lipolyticum</name>
    <dbReference type="NCBI Taxonomy" id="1524263"/>
    <lineage>
        <taxon>Bacteria</taxon>
        <taxon>Pseudomonadati</taxon>
        <taxon>Pseudomonadota</taxon>
        <taxon>Alphaproteobacteria</taxon>
        <taxon>Rhodobacterales</taxon>
        <taxon>Roseobacteraceae</taxon>
        <taxon>Actibacterium</taxon>
    </lineage>
</organism>
<dbReference type="RefSeq" id="WP_093965781.1">
    <property type="nucleotide sequence ID" value="NZ_FXYE01000001.1"/>
</dbReference>
<dbReference type="Proteomes" id="UP000202922">
    <property type="component" value="Unassembled WGS sequence"/>
</dbReference>
<reference evidence="5" key="1">
    <citation type="submission" date="2017-05" db="EMBL/GenBank/DDBJ databases">
        <authorList>
            <person name="Rodrigo-Torres L."/>
            <person name="Arahal R. D."/>
            <person name="Lucena T."/>
        </authorList>
    </citation>
    <scope>NUCLEOTIDE SEQUENCE [LARGE SCALE GENOMIC DNA]</scope>
    <source>
        <strain evidence="5">CECT 8621</strain>
    </source>
</reference>
<evidence type="ECO:0000259" key="3">
    <source>
        <dbReference type="Pfam" id="PF06904"/>
    </source>
</evidence>
<dbReference type="AlphaFoldDB" id="A0A238JLU9"/>
<dbReference type="EMBL" id="FXYE01000001">
    <property type="protein sequence ID" value="SMX31621.1"/>
    <property type="molecule type" value="Genomic_DNA"/>
</dbReference>
<feature type="domain" description="Extensin-like C-terminal" evidence="3">
    <location>
        <begin position="124"/>
        <end position="279"/>
    </location>
</feature>
<proteinExistence type="predicted"/>
<dbReference type="InterPro" id="IPR009683">
    <property type="entry name" value="Extensin-like_C"/>
</dbReference>
<dbReference type="Pfam" id="PF06904">
    <property type="entry name" value="Extensin-like_C"/>
    <property type="match status" value="1"/>
</dbReference>
<evidence type="ECO:0000313" key="5">
    <source>
        <dbReference type="Proteomes" id="UP000202922"/>
    </source>
</evidence>
<protein>
    <recommendedName>
        <fullName evidence="3">Extensin-like C-terminal domain-containing protein</fullName>
    </recommendedName>
</protein>
<dbReference type="OrthoDB" id="9809788at2"/>
<evidence type="ECO:0000256" key="2">
    <source>
        <dbReference type="SAM" id="SignalP"/>
    </source>
</evidence>
<feature type="signal peptide" evidence="2">
    <location>
        <begin position="1"/>
        <end position="21"/>
    </location>
</feature>
<feature type="region of interest" description="Disordered" evidence="1">
    <location>
        <begin position="39"/>
        <end position="58"/>
    </location>
</feature>